<dbReference type="InterPro" id="IPR029033">
    <property type="entry name" value="His_PPase_superfam"/>
</dbReference>
<evidence type="ECO:0000256" key="15">
    <source>
        <dbReference type="ARBA" id="ARBA00043832"/>
    </source>
</evidence>
<keyword evidence="7" id="KW-0732">Signal</keyword>
<dbReference type="InParanoid" id="A0A7R8UKQ6"/>
<dbReference type="Proteomes" id="UP000594454">
    <property type="component" value="Chromosome 2"/>
</dbReference>
<dbReference type="FunFam" id="3.40.50.1240:FF:000014">
    <property type="entry name" value="Multiple inositol polyphosphate phosphatase 1"/>
    <property type="match status" value="1"/>
</dbReference>
<evidence type="ECO:0000256" key="1">
    <source>
        <dbReference type="ARBA" id="ARBA00004236"/>
    </source>
</evidence>
<evidence type="ECO:0000256" key="7">
    <source>
        <dbReference type="ARBA" id="ARBA00022729"/>
    </source>
</evidence>
<comment type="catalytic activity">
    <reaction evidence="14">
        <text>1D-myo-inositol hexakisphosphate + H2O = 1D-myo-inositol 1,2,4,5,6-pentakisphosphate + phosphate</text>
        <dbReference type="Rhea" id="RHEA:16989"/>
        <dbReference type="ChEBI" id="CHEBI:15377"/>
        <dbReference type="ChEBI" id="CHEBI:43474"/>
        <dbReference type="ChEBI" id="CHEBI:57798"/>
        <dbReference type="ChEBI" id="CHEBI:58130"/>
        <dbReference type="EC" id="3.1.3.62"/>
    </reaction>
    <physiologicalReaction direction="left-to-right" evidence="14">
        <dbReference type="Rhea" id="RHEA:16990"/>
    </physiologicalReaction>
</comment>
<evidence type="ECO:0000313" key="18">
    <source>
        <dbReference type="Proteomes" id="UP000594454"/>
    </source>
</evidence>
<dbReference type="CDD" id="cd07061">
    <property type="entry name" value="HP_HAP_like"/>
    <property type="match status" value="2"/>
</dbReference>
<gene>
    <name evidence="17" type="ORF">HERILL_LOCUS5644</name>
</gene>
<comment type="catalytic activity">
    <reaction evidence="12">
        <text>1D-myo-inositol 1,2,5,6-tetrakisphosphate + H2O = 1D-myo-inositol 1,2,6-trisphosphate + phosphate</text>
        <dbReference type="Rhea" id="RHEA:77119"/>
        <dbReference type="ChEBI" id="CHEBI:15377"/>
        <dbReference type="ChEBI" id="CHEBI:43474"/>
        <dbReference type="ChEBI" id="CHEBI:195535"/>
        <dbReference type="ChEBI" id="CHEBI:195537"/>
        <dbReference type="EC" id="3.1.3.62"/>
    </reaction>
    <physiologicalReaction direction="left-to-right" evidence="12">
        <dbReference type="Rhea" id="RHEA:77120"/>
    </physiologicalReaction>
</comment>
<dbReference type="EC" id="3.1.3.80" evidence="3"/>
<comment type="catalytic activity">
    <reaction evidence="15">
        <text>(2R)-2,3-bisphosphoglycerate + H2O = (2R)-2-phosphoglycerate + phosphate</text>
        <dbReference type="Rhea" id="RHEA:27381"/>
        <dbReference type="ChEBI" id="CHEBI:15377"/>
        <dbReference type="ChEBI" id="CHEBI:43474"/>
        <dbReference type="ChEBI" id="CHEBI:58248"/>
        <dbReference type="ChEBI" id="CHEBI:58289"/>
        <dbReference type="EC" id="3.1.3.80"/>
    </reaction>
    <physiologicalReaction direction="left-to-right" evidence="15">
        <dbReference type="Rhea" id="RHEA:27382"/>
    </physiologicalReaction>
</comment>
<dbReference type="GO" id="GO:0052745">
    <property type="term" value="F:inositol phosphate phosphatase activity"/>
    <property type="evidence" value="ECO:0007669"/>
    <property type="project" value="TreeGrafter"/>
</dbReference>
<dbReference type="InterPro" id="IPR000560">
    <property type="entry name" value="His_Pase_clade-2"/>
</dbReference>
<dbReference type="GO" id="GO:0005886">
    <property type="term" value="C:plasma membrane"/>
    <property type="evidence" value="ECO:0007669"/>
    <property type="project" value="UniProtKB-SubCell"/>
</dbReference>
<evidence type="ECO:0000256" key="11">
    <source>
        <dbReference type="ARBA" id="ARBA00031642"/>
    </source>
</evidence>
<comment type="subcellular location">
    <subcellularLocation>
        <location evidence="1">Cell membrane</location>
    </subcellularLocation>
</comment>
<keyword evidence="10" id="KW-0325">Glycoprotein</keyword>
<comment type="catalytic activity">
    <reaction evidence="13">
        <text>1D-myo-inositol 1,2,4,5,6-pentakisphosphate + H2O = 1D-myo-inositol 1,2,5,6-tetrakisphosphate + phosphate</text>
        <dbReference type="Rhea" id="RHEA:77115"/>
        <dbReference type="ChEBI" id="CHEBI:15377"/>
        <dbReference type="ChEBI" id="CHEBI:43474"/>
        <dbReference type="ChEBI" id="CHEBI:57798"/>
        <dbReference type="ChEBI" id="CHEBI:195535"/>
        <dbReference type="EC" id="3.1.3.62"/>
    </reaction>
    <physiologicalReaction direction="left-to-right" evidence="13">
        <dbReference type="Rhea" id="RHEA:77116"/>
    </physiologicalReaction>
</comment>
<dbReference type="PANTHER" id="PTHR20963">
    <property type="entry name" value="MULTIPLE INOSITOL POLYPHOSPHATE PHOSPHATASE-RELATED"/>
    <property type="match status" value="1"/>
</dbReference>
<keyword evidence="8" id="KW-0378">Hydrolase</keyword>
<evidence type="ECO:0000256" key="13">
    <source>
        <dbReference type="ARBA" id="ARBA00043671"/>
    </source>
</evidence>
<protein>
    <recommendedName>
        <fullName evidence="5">Multiple inositol polyphosphate phosphatase 1</fullName>
        <ecNumber evidence="4">3.1.3.62</ecNumber>
        <ecNumber evidence="3">3.1.3.80</ecNumber>
    </recommendedName>
    <alternativeName>
        <fullName evidence="11">2,3-bisphosphoglycerate 3-phosphatase</fullName>
    </alternativeName>
</protein>
<evidence type="ECO:0000256" key="4">
    <source>
        <dbReference type="ARBA" id="ARBA00013040"/>
    </source>
</evidence>
<evidence type="ECO:0000256" key="3">
    <source>
        <dbReference type="ARBA" id="ARBA00012976"/>
    </source>
</evidence>
<sequence>MADTVTYNIRVHKFRSNFKINHDNVFKLYSIYFKVNLVFTYIFIFLILLDKMRFLVLLTLFTIIGKAIAIDEPSQNIDSNSYCYSDDTARPQKLHFATKTAYQFMKGKEYEKLSTVSGCTPVKFWLFSRHGTRLPELDVIESLPELEIIRDEVINNYRSQNISINGSLCEGDLQLIRNWVLDKNITTDHEQYLVSQGWEDLKLLATDYQKVYPELLLTTYDKDHFLFRHSNTQRTKASYNAFTEGLFGNQTSSNITLDPIPEKDILLDPHDNCELFTKQNSEAKQPGKDIDKFASSELINQVIANVSARLGYNTSLTYHNVSLMYDMCRFEQAWYLDKPSAWCTAFTLEETKILEFYEDMKHQYKAGYVGKLNPNVPCALMQDMLKKLQSEDKPVVTAYFSHSTLMHLFFVALGAFKDKQILTADNYASMQDRQWRGSYMVPFAANVAVVKYNCSTNSSEPTTRLRFFLNQKPLELDGCVEGLCEEKNILSKFIRDKMRWLIFSILFFISYHYKVFAQRHRTCCEEYCFVTDQEKLQTKHFSSKTAYEIVKGADYGKQYTVPYCKPVKFWLLSRHGTRLPDEKTIDKLPDLQVLREEIIKNYEVRRTKPTTGALCVEDIQLLKSWFFDKNITRDHHDYLTVQGWNDLKYLAKNYQRIFPEVLTPLYSTEKFYFRHTSSQRTQASAQAFVDGLFGENFHRSVHFPQPPNNDTLLTPYSSCSIWNEQDNKNGEPGTELFKFKTSALLNQTISDISTRLGFQYPLEYKQIKLMWDMCRLEQAWYLDRPSPWCAAFTLREIDVLEFSEDLKYQYKSGYGNEINPKVPCEIIQDMLKRLSTDSQPQVTAYFAHSSLLQLVLVALGAYRDSVLLTSDNFETMSQRKWRTSLLDPFAGNLAVIKYNCSDNTQDPSPKVIFFLNQTPLQLGWCNVGLCNWSDVMRQYEKFFNADCKETFCNLNSSGLIRGSILLTIASIVYRFIF</sequence>
<comment type="similarity">
    <text evidence="2">Belongs to the histidine acid phosphatase family. MINPP1 subfamily.</text>
</comment>
<evidence type="ECO:0000256" key="10">
    <source>
        <dbReference type="ARBA" id="ARBA00023180"/>
    </source>
</evidence>
<evidence type="ECO:0000256" key="16">
    <source>
        <dbReference type="SAM" id="Phobius"/>
    </source>
</evidence>
<dbReference type="EC" id="3.1.3.62" evidence="4"/>
<organism evidence="17 18">
    <name type="scientific">Hermetia illucens</name>
    <name type="common">Black soldier fly</name>
    <dbReference type="NCBI Taxonomy" id="343691"/>
    <lineage>
        <taxon>Eukaryota</taxon>
        <taxon>Metazoa</taxon>
        <taxon>Ecdysozoa</taxon>
        <taxon>Arthropoda</taxon>
        <taxon>Hexapoda</taxon>
        <taxon>Insecta</taxon>
        <taxon>Pterygota</taxon>
        <taxon>Neoptera</taxon>
        <taxon>Endopterygota</taxon>
        <taxon>Diptera</taxon>
        <taxon>Brachycera</taxon>
        <taxon>Stratiomyomorpha</taxon>
        <taxon>Stratiomyidae</taxon>
        <taxon>Hermetiinae</taxon>
        <taxon>Hermetia</taxon>
    </lineage>
</organism>
<keyword evidence="18" id="KW-1185">Reference proteome</keyword>
<dbReference type="Gene3D" id="3.40.50.1240">
    <property type="entry name" value="Phosphoglycerate mutase-like"/>
    <property type="match status" value="2"/>
</dbReference>
<keyword evidence="16" id="KW-1133">Transmembrane helix</keyword>
<evidence type="ECO:0000256" key="6">
    <source>
        <dbReference type="ARBA" id="ARBA00022475"/>
    </source>
</evidence>
<evidence type="ECO:0000256" key="9">
    <source>
        <dbReference type="ARBA" id="ARBA00023136"/>
    </source>
</evidence>
<dbReference type="Pfam" id="PF00328">
    <property type="entry name" value="His_Phos_2"/>
    <property type="match status" value="2"/>
</dbReference>
<dbReference type="SUPFAM" id="SSF53254">
    <property type="entry name" value="Phosphoglycerate mutase-like"/>
    <property type="match status" value="2"/>
</dbReference>
<dbReference type="GO" id="GO:0003993">
    <property type="term" value="F:acid phosphatase activity"/>
    <property type="evidence" value="ECO:0007669"/>
    <property type="project" value="TreeGrafter"/>
</dbReference>
<feature type="transmembrane region" description="Helical" evidence="16">
    <location>
        <begin position="31"/>
        <end position="49"/>
    </location>
</feature>
<name>A0A7R8UKQ6_HERIL</name>
<evidence type="ECO:0000256" key="12">
    <source>
        <dbReference type="ARBA" id="ARBA00043668"/>
    </source>
</evidence>
<evidence type="ECO:0000256" key="8">
    <source>
        <dbReference type="ARBA" id="ARBA00022801"/>
    </source>
</evidence>
<dbReference type="OrthoDB" id="6509975at2759"/>
<evidence type="ECO:0000256" key="2">
    <source>
        <dbReference type="ARBA" id="ARBA00008422"/>
    </source>
</evidence>
<accession>A0A7R8UKQ6</accession>
<reference evidence="17 18" key="1">
    <citation type="submission" date="2020-11" db="EMBL/GenBank/DDBJ databases">
        <authorList>
            <person name="Wallbank WR R."/>
            <person name="Pardo Diaz C."/>
            <person name="Kozak K."/>
            <person name="Martin S."/>
            <person name="Jiggins C."/>
            <person name="Moest M."/>
            <person name="Warren A I."/>
            <person name="Generalovic N T."/>
            <person name="Byers J.R.P. K."/>
            <person name="Montejo-Kovacevich G."/>
            <person name="Yen C E."/>
        </authorList>
    </citation>
    <scope>NUCLEOTIDE SEQUENCE [LARGE SCALE GENOMIC DNA]</scope>
</reference>
<dbReference type="AlphaFoldDB" id="A0A7R8UKQ6"/>
<keyword evidence="9 16" id="KW-0472">Membrane</keyword>
<evidence type="ECO:0000256" key="5">
    <source>
        <dbReference type="ARBA" id="ARBA00018097"/>
    </source>
</evidence>
<proteinExistence type="inferred from homology"/>
<dbReference type="PANTHER" id="PTHR20963:SF8">
    <property type="entry name" value="MULTIPLE INOSITOL POLYPHOSPHATE PHOSPHATASE 1"/>
    <property type="match status" value="1"/>
</dbReference>
<evidence type="ECO:0000256" key="14">
    <source>
        <dbReference type="ARBA" id="ARBA00043691"/>
    </source>
</evidence>
<dbReference type="EMBL" id="LR899010">
    <property type="protein sequence ID" value="CAD7082625.1"/>
    <property type="molecule type" value="Genomic_DNA"/>
</dbReference>
<dbReference type="GO" id="GO:0034417">
    <property type="term" value="F:bisphosphoglycerate 3-phosphatase activity"/>
    <property type="evidence" value="ECO:0007669"/>
    <property type="project" value="UniProtKB-EC"/>
</dbReference>
<keyword evidence="16" id="KW-0812">Transmembrane</keyword>
<keyword evidence="6" id="KW-1003">Cell membrane</keyword>
<evidence type="ECO:0000313" key="17">
    <source>
        <dbReference type="EMBL" id="CAD7082625.1"/>
    </source>
</evidence>